<gene>
    <name evidence="3" type="ORF">MRBLWS13_002134</name>
</gene>
<feature type="domain" description="Luciferase-like" evidence="2">
    <location>
        <begin position="15"/>
        <end position="231"/>
    </location>
</feature>
<dbReference type="SUPFAM" id="SSF51679">
    <property type="entry name" value="Bacterial luciferase-like"/>
    <property type="match status" value="1"/>
</dbReference>
<dbReference type="InterPro" id="IPR050564">
    <property type="entry name" value="F420-G6PD/mer"/>
</dbReference>
<organism evidence="3">
    <name type="scientific">Microbacterium sp. LWS13-1.2</name>
    <dbReference type="NCBI Taxonomy" id="3135264"/>
    <lineage>
        <taxon>Bacteria</taxon>
        <taxon>Bacillati</taxon>
        <taxon>Actinomycetota</taxon>
        <taxon>Actinomycetes</taxon>
        <taxon>Micrococcales</taxon>
        <taxon>Microbacteriaceae</taxon>
        <taxon>Microbacterium</taxon>
    </lineage>
</organism>
<dbReference type="EMBL" id="CP151632">
    <property type="protein sequence ID" value="WZO34473.1"/>
    <property type="molecule type" value="Genomic_DNA"/>
</dbReference>
<evidence type="ECO:0000313" key="3">
    <source>
        <dbReference type="EMBL" id="WZO34473.1"/>
    </source>
</evidence>
<dbReference type="PANTHER" id="PTHR43244:SF1">
    <property type="entry name" value="5,10-METHYLENETETRAHYDROMETHANOPTERIN REDUCTASE"/>
    <property type="match status" value="1"/>
</dbReference>
<dbReference type="RefSeq" id="WP_349425358.1">
    <property type="nucleotide sequence ID" value="NZ_CP151632.1"/>
</dbReference>
<dbReference type="Pfam" id="PF00296">
    <property type="entry name" value="Bac_luciferase"/>
    <property type="match status" value="1"/>
</dbReference>
<dbReference type="PANTHER" id="PTHR43244">
    <property type="match status" value="1"/>
</dbReference>
<accession>A0AAU6SC32</accession>
<name>A0AAU6SC32_9MICO</name>
<dbReference type="InterPro" id="IPR036661">
    <property type="entry name" value="Luciferase-like_sf"/>
</dbReference>
<proteinExistence type="predicted"/>
<dbReference type="AlphaFoldDB" id="A0AAU6SC32"/>
<reference evidence="3" key="1">
    <citation type="submission" date="2024-04" db="EMBL/GenBank/DDBJ databases">
        <authorList>
            <person name="Roder T."/>
            <person name="Oberhansli S."/>
            <person name="Kreuzer M."/>
        </authorList>
    </citation>
    <scope>NUCLEOTIDE SEQUENCE</scope>
    <source>
        <strain evidence="3">LWS13-1.2</strain>
    </source>
</reference>
<sequence length="291" mass="31123">MSLSRISLVIPPVGPWRAQARWYRWADEVGYDVAYTYDHLTHATARGEWLGEAFTTLTAAAGVTERIRLGTLVASAVFRRPVALARAAMTVQDISEGRLVLGLGLGAPPCELADRGENSTMGEMAARFADVVEGYRAVLDGATQWRGKTMSFTGLETTGRPQGVDAPELMLAAHGPRALAMAARYADTWNTYGGPGSTQLDADEFWPLIAQQAAGFAAECDRVGRDPSTVRRSLLLGFGRVRPTADVDAYLAAAERAASLGVDELVVYSPDSPAGMGSDPGVHERALAQLR</sequence>
<dbReference type="GO" id="GO:0016705">
    <property type="term" value="F:oxidoreductase activity, acting on paired donors, with incorporation or reduction of molecular oxygen"/>
    <property type="evidence" value="ECO:0007669"/>
    <property type="project" value="InterPro"/>
</dbReference>
<protein>
    <submittedName>
        <fullName evidence="3">LLM class flavin-dependent oxidoreductase</fullName>
    </submittedName>
</protein>
<keyword evidence="1" id="KW-0560">Oxidoreductase</keyword>
<dbReference type="InterPro" id="IPR011251">
    <property type="entry name" value="Luciferase-like_dom"/>
</dbReference>
<dbReference type="Gene3D" id="3.20.20.30">
    <property type="entry name" value="Luciferase-like domain"/>
    <property type="match status" value="1"/>
</dbReference>
<evidence type="ECO:0000256" key="1">
    <source>
        <dbReference type="ARBA" id="ARBA00023002"/>
    </source>
</evidence>
<evidence type="ECO:0000259" key="2">
    <source>
        <dbReference type="Pfam" id="PF00296"/>
    </source>
</evidence>